<feature type="transmembrane region" description="Helical" evidence="2">
    <location>
        <begin position="59"/>
        <end position="85"/>
    </location>
</feature>
<evidence type="ECO:0000313" key="3">
    <source>
        <dbReference type="EMBL" id="KPL88897.1"/>
    </source>
</evidence>
<dbReference type="EMBL" id="LGKP01000015">
    <property type="protein sequence ID" value="KPL88897.1"/>
    <property type="molecule type" value="Genomic_DNA"/>
</dbReference>
<feature type="transmembrane region" description="Helical" evidence="2">
    <location>
        <begin position="175"/>
        <end position="194"/>
    </location>
</feature>
<evidence type="ECO:0000313" key="4">
    <source>
        <dbReference type="Proteomes" id="UP000050277"/>
    </source>
</evidence>
<comment type="caution">
    <text evidence="3">The sequence shown here is derived from an EMBL/GenBank/DDBJ whole genome shotgun (WGS) entry which is preliminary data.</text>
</comment>
<name>A0A0P6YUY9_9CHLR</name>
<feature type="transmembrane region" description="Helical" evidence="2">
    <location>
        <begin position="140"/>
        <end position="163"/>
    </location>
</feature>
<feature type="transmembrane region" description="Helical" evidence="2">
    <location>
        <begin position="206"/>
        <end position="232"/>
    </location>
</feature>
<protein>
    <submittedName>
        <fullName evidence="3">Uncharacterized protein</fullName>
    </submittedName>
</protein>
<proteinExistence type="predicted"/>
<dbReference type="STRING" id="70996.SE18_09530"/>
<organism evidence="3 4">
    <name type="scientific">Herpetosiphon geysericola</name>
    <dbReference type="NCBI Taxonomy" id="70996"/>
    <lineage>
        <taxon>Bacteria</taxon>
        <taxon>Bacillati</taxon>
        <taxon>Chloroflexota</taxon>
        <taxon>Chloroflexia</taxon>
        <taxon>Herpetosiphonales</taxon>
        <taxon>Herpetosiphonaceae</taxon>
        <taxon>Herpetosiphon</taxon>
    </lineage>
</organism>
<feature type="transmembrane region" description="Helical" evidence="2">
    <location>
        <begin position="105"/>
        <end position="128"/>
    </location>
</feature>
<sequence length="248" mass="27457">MPEQRQPSLTATKHSRSSATQASVQQQPQADPIHKSAHDYSVPASIVSMINAPQRWQRWVGYNMAGFLLSCGLIPAGNVFIVWVLDIVPIDVEHSLAMLDFSANAFLSMLIQFGVPLMMNISVVSLLQRSALDFQVRAKPWVIGSVLSGIAGFYSTLILIELIGDQLKFMPTLQLHILSIFTLCFVISTGIGLFQWSQLRSIASNAWHWPVISGATWISLTLLVLGLIAYVVSIFNQCLPRPSPWSYC</sequence>
<keyword evidence="4" id="KW-1185">Reference proteome</keyword>
<keyword evidence="2" id="KW-1133">Transmembrane helix</keyword>
<dbReference type="AlphaFoldDB" id="A0A0P6YUY9"/>
<feature type="compositionally biased region" description="Polar residues" evidence="1">
    <location>
        <begin position="1"/>
        <end position="29"/>
    </location>
</feature>
<accession>A0A0P6YUY9</accession>
<keyword evidence="2" id="KW-0812">Transmembrane</keyword>
<evidence type="ECO:0000256" key="1">
    <source>
        <dbReference type="SAM" id="MobiDB-lite"/>
    </source>
</evidence>
<gene>
    <name evidence="3" type="ORF">SE18_09530</name>
</gene>
<dbReference type="RefSeq" id="WP_054534212.1">
    <property type="nucleotide sequence ID" value="NZ_LGKP01000015.1"/>
</dbReference>
<feature type="region of interest" description="Disordered" evidence="1">
    <location>
        <begin position="1"/>
        <end position="30"/>
    </location>
</feature>
<reference evidence="3 4" key="1">
    <citation type="submission" date="2015-07" db="EMBL/GenBank/DDBJ databases">
        <title>Whole genome sequence of Herpetosiphon geysericola DSM 7119.</title>
        <authorList>
            <person name="Hemp J."/>
            <person name="Ward L.M."/>
            <person name="Pace L.A."/>
            <person name="Fischer W.W."/>
        </authorList>
    </citation>
    <scope>NUCLEOTIDE SEQUENCE [LARGE SCALE GENOMIC DNA]</scope>
    <source>
        <strain evidence="3 4">DSM 7119</strain>
    </source>
</reference>
<dbReference type="Proteomes" id="UP000050277">
    <property type="component" value="Unassembled WGS sequence"/>
</dbReference>
<evidence type="ECO:0000256" key="2">
    <source>
        <dbReference type="SAM" id="Phobius"/>
    </source>
</evidence>
<keyword evidence="2" id="KW-0472">Membrane</keyword>